<dbReference type="EMBL" id="QGDJ01000004">
    <property type="protein sequence ID" value="PWJ19092.1"/>
    <property type="molecule type" value="Genomic_DNA"/>
</dbReference>
<feature type="domain" description="HTH merR-type" evidence="2">
    <location>
        <begin position="14"/>
        <end position="82"/>
    </location>
</feature>
<organism evidence="4 6">
    <name type="scientific">Jannaschia seohaensis</name>
    <dbReference type="NCBI Taxonomy" id="475081"/>
    <lineage>
        <taxon>Bacteria</taxon>
        <taxon>Pseudomonadati</taxon>
        <taxon>Pseudomonadota</taxon>
        <taxon>Alphaproteobacteria</taxon>
        <taxon>Rhodobacterales</taxon>
        <taxon>Roseobacteraceae</taxon>
        <taxon>Jannaschia</taxon>
    </lineage>
</organism>
<dbReference type="Pfam" id="PF13411">
    <property type="entry name" value="MerR_1"/>
    <property type="match status" value="1"/>
</dbReference>
<name>A0A2Y9C7I5_9RHOB</name>
<dbReference type="Proteomes" id="UP000251571">
    <property type="component" value="Unassembled WGS sequence"/>
</dbReference>
<dbReference type="EMBL" id="UETC01000004">
    <property type="protein sequence ID" value="SSA45713.1"/>
    <property type="molecule type" value="Genomic_DNA"/>
</dbReference>
<dbReference type="InterPro" id="IPR009061">
    <property type="entry name" value="DNA-bd_dom_put_sf"/>
</dbReference>
<dbReference type="SMART" id="SM00422">
    <property type="entry name" value="HTH_MERR"/>
    <property type="match status" value="1"/>
</dbReference>
<dbReference type="GO" id="GO:0006355">
    <property type="term" value="P:regulation of DNA-templated transcription"/>
    <property type="evidence" value="ECO:0007669"/>
    <property type="project" value="InterPro"/>
</dbReference>
<dbReference type="GO" id="GO:0003677">
    <property type="term" value="F:DNA binding"/>
    <property type="evidence" value="ECO:0007669"/>
    <property type="project" value="InterPro"/>
</dbReference>
<accession>A0A2Y9C7I5</accession>
<dbReference type="CDD" id="cd04765">
    <property type="entry name" value="HTH_MlrA-like_sg2"/>
    <property type="match status" value="1"/>
</dbReference>
<dbReference type="Proteomes" id="UP000245839">
    <property type="component" value="Unassembled WGS sequence"/>
</dbReference>
<gene>
    <name evidence="3" type="ORF">BCF38_10421</name>
    <name evidence="4" type="ORF">SAMN05421539_10421</name>
</gene>
<proteinExistence type="predicted"/>
<sequence>MPKSPEKSDSAFRTIREVADWLGVPTHVLRFWESKFDQIAPVKGAGGRRYYRPEDMRLLGGIKVLLHDDGLTIRAVAQRIEEGGVDPIRDLSPELAAEEPTPAPRTRRVIRKGDPMGAKDTASKPTPPEPKRTESPPPVTPEPTEPTRPAPDLGPPRSVPDPVQATRPAVPIARDHPTPLFDSLPEQPDAPVSSNAATPPADPLPEAPTPDPAKRPLDWAPPGLPPAVDDTAAPADPPHQLRHAPEPEPDLPAARPADPVEPPASEPAADAPYPLTRARRLARGAEPLAPLDRKRLRRLVRRYRALSEEIAEDLSEGSSR</sequence>
<evidence type="ECO:0000313" key="6">
    <source>
        <dbReference type="Proteomes" id="UP000251571"/>
    </source>
</evidence>
<evidence type="ECO:0000256" key="1">
    <source>
        <dbReference type="SAM" id="MobiDB-lite"/>
    </source>
</evidence>
<dbReference type="SUPFAM" id="SSF46955">
    <property type="entry name" value="Putative DNA-binding domain"/>
    <property type="match status" value="1"/>
</dbReference>
<protein>
    <submittedName>
        <fullName evidence="4">MerR HTH family regulatory protein</fullName>
    </submittedName>
    <submittedName>
        <fullName evidence="3">MerR-like DNA binding protein</fullName>
    </submittedName>
</protein>
<feature type="region of interest" description="Disordered" evidence="1">
    <location>
        <begin position="88"/>
        <end position="288"/>
    </location>
</feature>
<evidence type="ECO:0000259" key="2">
    <source>
        <dbReference type="PROSITE" id="PS50937"/>
    </source>
</evidence>
<evidence type="ECO:0000313" key="3">
    <source>
        <dbReference type="EMBL" id="PWJ19092.1"/>
    </source>
</evidence>
<reference evidence="4 6" key="1">
    <citation type="submission" date="2016-10" db="EMBL/GenBank/DDBJ databases">
        <authorList>
            <person name="Cai Z."/>
        </authorList>
    </citation>
    <scope>NUCLEOTIDE SEQUENCE [LARGE SCALE GENOMIC DNA]</scope>
    <source>
        <strain evidence="4 6">DSM 25227</strain>
    </source>
</reference>
<evidence type="ECO:0000313" key="5">
    <source>
        <dbReference type="Proteomes" id="UP000245839"/>
    </source>
</evidence>
<keyword evidence="5" id="KW-1185">Reference proteome</keyword>
<evidence type="ECO:0000313" key="4">
    <source>
        <dbReference type="EMBL" id="SSA45713.1"/>
    </source>
</evidence>
<dbReference type="Gene3D" id="1.10.1660.10">
    <property type="match status" value="1"/>
</dbReference>
<dbReference type="PROSITE" id="PS50937">
    <property type="entry name" value="HTH_MERR_2"/>
    <property type="match status" value="1"/>
</dbReference>
<feature type="compositionally biased region" description="Pro residues" evidence="1">
    <location>
        <begin position="200"/>
        <end position="211"/>
    </location>
</feature>
<feature type="compositionally biased region" description="Pro residues" evidence="1">
    <location>
        <begin position="135"/>
        <end position="159"/>
    </location>
</feature>
<dbReference type="RefSeq" id="WP_211317131.1">
    <property type="nucleotide sequence ID" value="NZ_QGDJ01000004.1"/>
</dbReference>
<dbReference type="AlphaFoldDB" id="A0A2Y9C7I5"/>
<dbReference type="InterPro" id="IPR000551">
    <property type="entry name" value="MerR-type_HTH_dom"/>
</dbReference>
<reference evidence="3 5" key="2">
    <citation type="submission" date="2018-03" db="EMBL/GenBank/DDBJ databases">
        <title>Genomic Encyclopedia of Archaeal and Bacterial Type Strains, Phase II (KMG-II): from individual species to whole genera.</title>
        <authorList>
            <person name="Goeker M."/>
        </authorList>
    </citation>
    <scope>NUCLEOTIDE SEQUENCE [LARGE SCALE GENOMIC DNA]</scope>
    <source>
        <strain evidence="3 5">DSM 25227</strain>
    </source>
</reference>